<name>D8JQG0_HYPDA</name>
<dbReference type="KEGG" id="hdn:Hden_2115"/>
<dbReference type="HOGENOM" id="CLU_2093505_0_0_5"/>
<protein>
    <submittedName>
        <fullName evidence="3">Uncharacterized protein</fullName>
    </submittedName>
</protein>
<accession>D8JQG0</accession>
<dbReference type="AlphaFoldDB" id="D8JQG0"/>
<evidence type="ECO:0000313" key="3">
    <source>
        <dbReference type="EMBL" id="ADJ23914.1"/>
    </source>
</evidence>
<reference evidence="4" key="1">
    <citation type="journal article" date="2011" name="J. Bacteriol.">
        <title>Genome sequences of eight morphologically diverse alphaproteobacteria.</title>
        <authorList>
            <consortium name="US DOE Joint Genome Institute"/>
            <person name="Brown P.J."/>
            <person name="Kysela D.T."/>
            <person name="Buechlein A."/>
            <person name="Hemmerich C."/>
            <person name="Brun Y.V."/>
        </authorList>
    </citation>
    <scope>NUCLEOTIDE SEQUENCE [LARGE SCALE GENOMIC DNA]</scope>
    <source>
        <strain evidence="4">ATCC 51888 / DSM 1869 / NCIB 11706 / TK 0415</strain>
    </source>
</reference>
<feature type="signal peptide" evidence="2">
    <location>
        <begin position="1"/>
        <end position="32"/>
    </location>
</feature>
<feature type="chain" id="PRO_5003116205" evidence="2">
    <location>
        <begin position="33"/>
        <end position="116"/>
    </location>
</feature>
<feature type="region of interest" description="Disordered" evidence="1">
    <location>
        <begin position="58"/>
        <end position="116"/>
    </location>
</feature>
<dbReference type="Proteomes" id="UP000002033">
    <property type="component" value="Chromosome"/>
</dbReference>
<proteinExistence type="predicted"/>
<sequence precursor="true">MSFRALKNLRSIRRVAKGGRLTLLKCATLLLAACSSETLAPQSAIWNGPSNARTVAATPIETGSASARRSTKATGERGWGDYSGRRGQTEPPAEIDYAFRGDPNASPTFAAGPGQM</sequence>
<organism evidence="3 4">
    <name type="scientific">Hyphomicrobium denitrificans (strain ATCC 51888 / DSM 1869 / NCIMB 11706 / TK 0415)</name>
    <dbReference type="NCBI Taxonomy" id="582899"/>
    <lineage>
        <taxon>Bacteria</taxon>
        <taxon>Pseudomonadati</taxon>
        <taxon>Pseudomonadota</taxon>
        <taxon>Alphaproteobacteria</taxon>
        <taxon>Hyphomicrobiales</taxon>
        <taxon>Hyphomicrobiaceae</taxon>
        <taxon>Hyphomicrobium</taxon>
    </lineage>
</organism>
<evidence type="ECO:0000256" key="1">
    <source>
        <dbReference type="SAM" id="MobiDB-lite"/>
    </source>
</evidence>
<dbReference type="EMBL" id="CP002083">
    <property type="protein sequence ID" value="ADJ23914.1"/>
    <property type="molecule type" value="Genomic_DNA"/>
</dbReference>
<dbReference type="STRING" id="582899.Hden_2115"/>
<keyword evidence="4" id="KW-1185">Reference proteome</keyword>
<evidence type="ECO:0000256" key="2">
    <source>
        <dbReference type="SAM" id="SignalP"/>
    </source>
</evidence>
<gene>
    <name evidence="3" type="ordered locus">Hden_2115</name>
</gene>
<feature type="compositionally biased region" description="Basic and acidic residues" evidence="1">
    <location>
        <begin position="74"/>
        <end position="88"/>
    </location>
</feature>
<evidence type="ECO:0000313" key="4">
    <source>
        <dbReference type="Proteomes" id="UP000002033"/>
    </source>
</evidence>
<dbReference type="RefSeq" id="WP_013216073.1">
    <property type="nucleotide sequence ID" value="NC_014313.1"/>
</dbReference>
<keyword evidence="2" id="KW-0732">Signal</keyword>
<dbReference type="OrthoDB" id="9840062at2"/>